<dbReference type="Proteomes" id="UP000000763">
    <property type="component" value="Chromosome 8"/>
</dbReference>
<sequence>MQGIKKSSFRYDAFDIRIKFMIIFHYIVNLDDPNPASGYESYHTCAGYPAFPKGLDWRAL</sequence>
<name>Q6ZA26_ORYSJ</name>
<evidence type="ECO:0000313" key="2">
    <source>
        <dbReference type="Proteomes" id="UP000000763"/>
    </source>
</evidence>
<protein>
    <submittedName>
        <fullName evidence="1">Uncharacterized protein</fullName>
    </submittedName>
</protein>
<gene>
    <name evidence="1" type="primary">P0709D11.29</name>
</gene>
<organism evidence="1 2">
    <name type="scientific">Oryza sativa subsp. japonica</name>
    <name type="common">Rice</name>
    <dbReference type="NCBI Taxonomy" id="39947"/>
    <lineage>
        <taxon>Eukaryota</taxon>
        <taxon>Viridiplantae</taxon>
        <taxon>Streptophyta</taxon>
        <taxon>Embryophyta</taxon>
        <taxon>Tracheophyta</taxon>
        <taxon>Spermatophyta</taxon>
        <taxon>Magnoliopsida</taxon>
        <taxon>Liliopsida</taxon>
        <taxon>Poales</taxon>
        <taxon>Poaceae</taxon>
        <taxon>BOP clade</taxon>
        <taxon>Oryzoideae</taxon>
        <taxon>Oryzeae</taxon>
        <taxon>Oryzinae</taxon>
        <taxon>Oryza</taxon>
        <taxon>Oryza sativa</taxon>
    </lineage>
</organism>
<reference evidence="2" key="1">
    <citation type="journal article" date="2005" name="Nature">
        <title>The map-based sequence of the rice genome.</title>
        <authorList>
            <consortium name="International rice genome sequencing project (IRGSP)"/>
            <person name="Matsumoto T."/>
            <person name="Wu J."/>
            <person name="Kanamori H."/>
            <person name="Katayose Y."/>
            <person name="Fujisawa M."/>
            <person name="Namiki N."/>
            <person name="Mizuno H."/>
            <person name="Yamamoto K."/>
            <person name="Antonio B.A."/>
            <person name="Baba T."/>
            <person name="Sakata K."/>
            <person name="Nagamura Y."/>
            <person name="Aoki H."/>
            <person name="Arikawa K."/>
            <person name="Arita K."/>
            <person name="Bito T."/>
            <person name="Chiden Y."/>
            <person name="Fujitsuka N."/>
            <person name="Fukunaka R."/>
            <person name="Hamada M."/>
            <person name="Harada C."/>
            <person name="Hayashi A."/>
            <person name="Hijishita S."/>
            <person name="Honda M."/>
            <person name="Hosokawa S."/>
            <person name="Ichikawa Y."/>
            <person name="Idonuma A."/>
            <person name="Iijima M."/>
            <person name="Ikeda M."/>
            <person name="Ikeno M."/>
            <person name="Ito K."/>
            <person name="Ito S."/>
            <person name="Ito T."/>
            <person name="Ito Y."/>
            <person name="Ito Y."/>
            <person name="Iwabuchi A."/>
            <person name="Kamiya K."/>
            <person name="Karasawa W."/>
            <person name="Kurita K."/>
            <person name="Katagiri S."/>
            <person name="Kikuta A."/>
            <person name="Kobayashi H."/>
            <person name="Kobayashi N."/>
            <person name="Machita K."/>
            <person name="Maehara T."/>
            <person name="Masukawa M."/>
            <person name="Mizubayashi T."/>
            <person name="Mukai Y."/>
            <person name="Nagasaki H."/>
            <person name="Nagata Y."/>
            <person name="Naito S."/>
            <person name="Nakashima M."/>
            <person name="Nakama Y."/>
            <person name="Nakamichi Y."/>
            <person name="Nakamura M."/>
            <person name="Meguro A."/>
            <person name="Negishi M."/>
            <person name="Ohta I."/>
            <person name="Ohta T."/>
            <person name="Okamoto M."/>
            <person name="Ono N."/>
            <person name="Saji S."/>
            <person name="Sakaguchi M."/>
            <person name="Sakai K."/>
            <person name="Shibata M."/>
            <person name="Shimokawa T."/>
            <person name="Song J."/>
            <person name="Takazaki Y."/>
            <person name="Terasawa K."/>
            <person name="Tsugane M."/>
            <person name="Tsuji K."/>
            <person name="Ueda S."/>
            <person name="Waki K."/>
            <person name="Yamagata H."/>
            <person name="Yamamoto M."/>
            <person name="Yamamoto S."/>
            <person name="Yamane H."/>
            <person name="Yoshiki S."/>
            <person name="Yoshihara R."/>
            <person name="Yukawa K."/>
            <person name="Zhong H."/>
            <person name="Yano M."/>
            <person name="Yuan Q."/>
            <person name="Ouyang S."/>
            <person name="Liu J."/>
            <person name="Jones K.M."/>
            <person name="Gansberger K."/>
            <person name="Moffat K."/>
            <person name="Hill J."/>
            <person name="Bera J."/>
            <person name="Fadrosh D."/>
            <person name="Jin S."/>
            <person name="Johri S."/>
            <person name="Kim M."/>
            <person name="Overton L."/>
            <person name="Reardon M."/>
            <person name="Tsitrin T."/>
            <person name="Vuong H."/>
            <person name="Weaver B."/>
            <person name="Ciecko A."/>
            <person name="Tallon L."/>
            <person name="Jackson J."/>
            <person name="Pai G."/>
            <person name="Aken S.V."/>
            <person name="Utterback T."/>
            <person name="Reidmuller S."/>
            <person name="Feldblyum T."/>
            <person name="Hsiao J."/>
            <person name="Zismann V."/>
            <person name="Iobst S."/>
            <person name="de Vazeille A.R."/>
            <person name="Buell C.R."/>
            <person name="Ying K."/>
            <person name="Li Y."/>
            <person name="Lu T."/>
            <person name="Huang Y."/>
            <person name="Zhao Q."/>
            <person name="Feng Q."/>
            <person name="Zhang L."/>
            <person name="Zhu J."/>
            <person name="Weng Q."/>
            <person name="Mu J."/>
            <person name="Lu Y."/>
            <person name="Fan D."/>
            <person name="Liu Y."/>
            <person name="Guan J."/>
            <person name="Zhang Y."/>
            <person name="Yu S."/>
            <person name="Liu X."/>
            <person name="Zhang Y."/>
            <person name="Hong G."/>
            <person name="Han B."/>
            <person name="Choisne N."/>
            <person name="Demange N."/>
            <person name="Orjeda G."/>
            <person name="Samain S."/>
            <person name="Cattolico L."/>
            <person name="Pelletier E."/>
            <person name="Couloux A."/>
            <person name="Segurens B."/>
            <person name="Wincker P."/>
            <person name="D'Hont A."/>
            <person name="Scarpelli C."/>
            <person name="Weissenbach J."/>
            <person name="Salanoubat M."/>
            <person name="Quetier F."/>
            <person name="Yu Y."/>
            <person name="Kim H.R."/>
            <person name="Rambo T."/>
            <person name="Currie J."/>
            <person name="Collura K."/>
            <person name="Luo M."/>
            <person name="Yang T."/>
            <person name="Ammiraju J.S.S."/>
            <person name="Engler F."/>
            <person name="Soderlund C."/>
            <person name="Wing R.A."/>
            <person name="Palmer L.E."/>
            <person name="de la Bastide M."/>
            <person name="Spiegel L."/>
            <person name="Nascimento L."/>
            <person name="Zutavern T."/>
            <person name="O'Shaughnessy A."/>
            <person name="Dike S."/>
            <person name="Dedhia N."/>
            <person name="Preston R."/>
            <person name="Balija V."/>
            <person name="McCombie W.R."/>
            <person name="Chow T."/>
            <person name="Chen H."/>
            <person name="Chung M."/>
            <person name="Chen C."/>
            <person name="Shaw J."/>
            <person name="Wu H."/>
            <person name="Hsiao K."/>
            <person name="Chao Y."/>
            <person name="Chu M."/>
            <person name="Cheng C."/>
            <person name="Hour A."/>
            <person name="Lee P."/>
            <person name="Lin S."/>
            <person name="Lin Y."/>
            <person name="Liou J."/>
            <person name="Liu S."/>
            <person name="Hsing Y."/>
            <person name="Raghuvanshi S."/>
            <person name="Mohanty A."/>
            <person name="Bharti A.K."/>
            <person name="Gaur A."/>
            <person name="Gupta V."/>
            <person name="Kumar D."/>
            <person name="Ravi V."/>
            <person name="Vij S."/>
            <person name="Kapur A."/>
            <person name="Khurana P."/>
            <person name="Khurana P."/>
            <person name="Khurana J.P."/>
            <person name="Tyagi A.K."/>
            <person name="Gaikwad K."/>
            <person name="Singh A."/>
            <person name="Dalal V."/>
            <person name="Srivastava S."/>
            <person name="Dixit A."/>
            <person name="Pal A.K."/>
            <person name="Ghazi I.A."/>
            <person name="Yadav M."/>
            <person name="Pandit A."/>
            <person name="Bhargava A."/>
            <person name="Sureshbabu K."/>
            <person name="Batra K."/>
            <person name="Sharma T.R."/>
            <person name="Mohapatra T."/>
            <person name="Singh N.K."/>
            <person name="Messing J."/>
            <person name="Nelson A.B."/>
            <person name="Fuks G."/>
            <person name="Kavchok S."/>
            <person name="Keizer G."/>
            <person name="Linton E."/>
            <person name="Llaca V."/>
            <person name="Song R."/>
            <person name="Tanyolac B."/>
            <person name="Young S."/>
            <person name="Ho-Il K."/>
            <person name="Hahn J.H."/>
            <person name="Sangsakoo G."/>
            <person name="Vanavichit A."/>
            <person name="de Mattos Luiz.A.T."/>
            <person name="Zimmer P.D."/>
            <person name="Malone G."/>
            <person name="Dellagostin O."/>
            <person name="de Oliveira A.C."/>
            <person name="Bevan M."/>
            <person name="Bancroft I."/>
            <person name="Minx P."/>
            <person name="Cordum H."/>
            <person name="Wilson R."/>
            <person name="Cheng Z."/>
            <person name="Jin W."/>
            <person name="Jiang J."/>
            <person name="Leong S.A."/>
            <person name="Iwama H."/>
            <person name="Gojobori T."/>
            <person name="Itoh T."/>
            <person name="Niimura Y."/>
            <person name="Fujii Y."/>
            <person name="Habara T."/>
            <person name="Sakai H."/>
            <person name="Sato Y."/>
            <person name="Wilson G."/>
            <person name="Kumar K."/>
            <person name="McCouch S."/>
            <person name="Juretic N."/>
            <person name="Hoen D."/>
            <person name="Wright S."/>
            <person name="Bruskiewich R."/>
            <person name="Bureau T."/>
            <person name="Miyao A."/>
            <person name="Hirochika H."/>
            <person name="Nishikawa T."/>
            <person name="Kadowaki K."/>
            <person name="Sugiura M."/>
            <person name="Burr B."/>
            <person name="Sasaki T."/>
        </authorList>
    </citation>
    <scope>NUCLEOTIDE SEQUENCE [LARGE SCALE GENOMIC DNA]</scope>
    <source>
        <strain evidence="2">cv. Nipponbare</strain>
    </source>
</reference>
<dbReference type="AlphaFoldDB" id="Q6ZA26"/>
<evidence type="ECO:0000313" key="1">
    <source>
        <dbReference type="EMBL" id="BAD05417.1"/>
    </source>
</evidence>
<reference evidence="2" key="2">
    <citation type="journal article" date="2008" name="Nucleic Acids Res.">
        <title>The rice annotation project database (RAP-DB): 2008 update.</title>
        <authorList>
            <consortium name="The rice annotation project (RAP)"/>
        </authorList>
    </citation>
    <scope>GENOME REANNOTATION</scope>
    <source>
        <strain evidence="2">cv. Nipponbare</strain>
    </source>
</reference>
<accession>Q6ZA26</accession>
<dbReference type="EMBL" id="AP004675">
    <property type="protein sequence ID" value="BAD05417.1"/>
    <property type="molecule type" value="Genomic_DNA"/>
</dbReference>
<proteinExistence type="predicted"/>